<keyword evidence="4" id="KW-1185">Reference proteome</keyword>
<name>A0A167SM87_9AGAM</name>
<evidence type="ECO:0000256" key="1">
    <source>
        <dbReference type="ARBA" id="ARBA00023125"/>
    </source>
</evidence>
<keyword evidence="1" id="KW-0238">DNA-binding</keyword>
<dbReference type="Proteomes" id="UP000076532">
    <property type="component" value="Unassembled WGS sequence"/>
</dbReference>
<proteinExistence type="predicted"/>
<dbReference type="STRING" id="436010.A0A167SM87"/>
<evidence type="ECO:0000313" key="3">
    <source>
        <dbReference type="EMBL" id="KZP02061.1"/>
    </source>
</evidence>
<evidence type="ECO:0000313" key="4">
    <source>
        <dbReference type="Proteomes" id="UP000076532"/>
    </source>
</evidence>
<organism evidence="3 4">
    <name type="scientific">Athelia psychrophila</name>
    <dbReference type="NCBI Taxonomy" id="1759441"/>
    <lineage>
        <taxon>Eukaryota</taxon>
        <taxon>Fungi</taxon>
        <taxon>Dikarya</taxon>
        <taxon>Basidiomycota</taxon>
        <taxon>Agaricomycotina</taxon>
        <taxon>Agaricomycetes</taxon>
        <taxon>Agaricomycetidae</taxon>
        <taxon>Atheliales</taxon>
        <taxon>Atheliaceae</taxon>
        <taxon>Athelia</taxon>
    </lineage>
</organism>
<dbReference type="OrthoDB" id="2668963at2759"/>
<protein>
    <recommendedName>
        <fullName evidence="2">HTH CENPB-type domain-containing protein</fullName>
    </recommendedName>
</protein>
<evidence type="ECO:0000259" key="2">
    <source>
        <dbReference type="PROSITE" id="PS51253"/>
    </source>
</evidence>
<feature type="domain" description="HTH CENPB-type" evidence="2">
    <location>
        <begin position="36"/>
        <end position="105"/>
    </location>
</feature>
<dbReference type="PROSITE" id="PS51253">
    <property type="entry name" value="HTH_CENPB"/>
    <property type="match status" value="1"/>
</dbReference>
<sequence length="105" mass="12201">ICKEVARDWKSETGQDVKLSYLTLRSHVQGGKSLSDFNAEKRLLEKEEEEVVIGFSQEMGKRGFPLSHRRLKEHVDEIMRERLGKAYPAEGVGRNWTSQFVERNH</sequence>
<dbReference type="EMBL" id="KV419091">
    <property type="protein sequence ID" value="KZP02061.1"/>
    <property type="molecule type" value="Genomic_DNA"/>
</dbReference>
<feature type="non-terminal residue" evidence="3">
    <location>
        <position position="105"/>
    </location>
</feature>
<accession>A0A167SM87</accession>
<dbReference type="InterPro" id="IPR006600">
    <property type="entry name" value="HTH_CenpB_DNA-bd_dom"/>
</dbReference>
<dbReference type="AlphaFoldDB" id="A0A167SM87"/>
<reference evidence="3 4" key="1">
    <citation type="journal article" date="2016" name="Mol. Biol. Evol.">
        <title>Comparative Genomics of Early-Diverging Mushroom-Forming Fungi Provides Insights into the Origins of Lignocellulose Decay Capabilities.</title>
        <authorList>
            <person name="Nagy L.G."/>
            <person name="Riley R."/>
            <person name="Tritt A."/>
            <person name="Adam C."/>
            <person name="Daum C."/>
            <person name="Floudas D."/>
            <person name="Sun H."/>
            <person name="Yadav J.S."/>
            <person name="Pangilinan J."/>
            <person name="Larsson K.H."/>
            <person name="Matsuura K."/>
            <person name="Barry K."/>
            <person name="Labutti K."/>
            <person name="Kuo R."/>
            <person name="Ohm R.A."/>
            <person name="Bhattacharya S.S."/>
            <person name="Shirouzu T."/>
            <person name="Yoshinaga Y."/>
            <person name="Martin F.M."/>
            <person name="Grigoriev I.V."/>
            <person name="Hibbett D.S."/>
        </authorList>
    </citation>
    <scope>NUCLEOTIDE SEQUENCE [LARGE SCALE GENOMIC DNA]</scope>
    <source>
        <strain evidence="3 4">CBS 109695</strain>
    </source>
</reference>
<dbReference type="GO" id="GO:0003677">
    <property type="term" value="F:DNA binding"/>
    <property type="evidence" value="ECO:0007669"/>
    <property type="project" value="UniProtKB-KW"/>
</dbReference>
<dbReference type="Pfam" id="PF03221">
    <property type="entry name" value="HTH_Tnp_Tc5"/>
    <property type="match status" value="1"/>
</dbReference>
<feature type="non-terminal residue" evidence="3">
    <location>
        <position position="1"/>
    </location>
</feature>
<gene>
    <name evidence="3" type="ORF">FIBSPDRAFT_713162</name>
</gene>